<organism evidence="2 3">
    <name type="scientific">Streptomyces qinglanensis</name>
    <dbReference type="NCBI Taxonomy" id="943816"/>
    <lineage>
        <taxon>Bacteria</taxon>
        <taxon>Bacillati</taxon>
        <taxon>Actinomycetota</taxon>
        <taxon>Actinomycetes</taxon>
        <taxon>Kitasatosporales</taxon>
        <taxon>Streptomycetaceae</taxon>
        <taxon>Streptomyces</taxon>
    </lineage>
</organism>
<dbReference type="InterPro" id="IPR016181">
    <property type="entry name" value="Acyl_CoA_acyltransferase"/>
</dbReference>
<dbReference type="OrthoDB" id="9797990at2"/>
<dbReference type="Gene3D" id="3.40.630.30">
    <property type="match status" value="1"/>
</dbReference>
<dbReference type="InterPro" id="IPR038764">
    <property type="entry name" value="GNAT_N_AcTrfase_prd"/>
</dbReference>
<keyword evidence="2" id="KW-0808">Transferase</keyword>
<protein>
    <submittedName>
        <fullName evidence="2">Predicted acetyltransferase, GNAT superfamily</fullName>
    </submittedName>
</protein>
<evidence type="ECO:0000313" key="3">
    <source>
        <dbReference type="Proteomes" id="UP000182841"/>
    </source>
</evidence>
<dbReference type="AlphaFoldDB" id="A0A1H9SDD7"/>
<keyword evidence="3" id="KW-1185">Reference proteome</keyword>
<dbReference type="PANTHER" id="PTHR41700:SF1">
    <property type="entry name" value="N-ACETYLTRANSFERASE DOMAIN-CONTAINING PROTEIN"/>
    <property type="match status" value="1"/>
</dbReference>
<name>A0A1H9SDD7_9ACTN</name>
<dbReference type="Proteomes" id="UP000182841">
    <property type="component" value="Unassembled WGS sequence"/>
</dbReference>
<accession>A0A1H9SDD7</accession>
<dbReference type="GO" id="GO:0016747">
    <property type="term" value="F:acyltransferase activity, transferring groups other than amino-acyl groups"/>
    <property type="evidence" value="ECO:0007669"/>
    <property type="project" value="InterPro"/>
</dbReference>
<dbReference type="PANTHER" id="PTHR41700">
    <property type="entry name" value="GCN5-RELATED N-ACETYLTRANSFERASE"/>
    <property type="match status" value="1"/>
</dbReference>
<gene>
    <name evidence="2" type="ORF">SAMN05421870_104455</name>
</gene>
<dbReference type="InterPro" id="IPR000182">
    <property type="entry name" value="GNAT_dom"/>
</dbReference>
<dbReference type="PROSITE" id="PS51186">
    <property type="entry name" value="GNAT"/>
    <property type="match status" value="1"/>
</dbReference>
<feature type="domain" description="N-acetyltransferase" evidence="1">
    <location>
        <begin position="5"/>
        <end position="180"/>
    </location>
</feature>
<dbReference type="SUPFAM" id="SSF55729">
    <property type="entry name" value="Acyl-CoA N-acyltransferases (Nat)"/>
    <property type="match status" value="1"/>
</dbReference>
<evidence type="ECO:0000313" key="2">
    <source>
        <dbReference type="EMBL" id="SER83004.1"/>
    </source>
</evidence>
<sequence>MVANAEIRELADAEETSAATDLITRVWQAQTPPVPFPFMRALGLAGAPILGCFVAGRLAAVAVGFLSSDPDGPLLHSHVVGVDEQWRGAGLGRKIKLGQRSWCLERGITRMAWTFDPLRTANAYFNLTRLGATGVSYHSDFYGQMNDVFNHGMPTDRVLVHWDLTGSEPRGACAAESTARCLLFQGAAGEPVHGVPDLMTREDVRLRIPRTVPADTSLALHWRLALREVLEPLLRSGFRWTAADQNGTYVLTPPPA</sequence>
<proteinExistence type="predicted"/>
<evidence type="ECO:0000259" key="1">
    <source>
        <dbReference type="PROSITE" id="PS51186"/>
    </source>
</evidence>
<dbReference type="RefSeq" id="WP_075000210.1">
    <property type="nucleotide sequence ID" value="NZ_FOGO01000004.1"/>
</dbReference>
<reference evidence="3" key="1">
    <citation type="submission" date="2016-10" db="EMBL/GenBank/DDBJ databases">
        <authorList>
            <person name="Varghese N."/>
            <person name="Submissions S."/>
        </authorList>
    </citation>
    <scope>NUCLEOTIDE SEQUENCE [LARGE SCALE GENOMIC DNA]</scope>
    <source>
        <strain evidence="3">CGMCC 4.6825</strain>
    </source>
</reference>
<dbReference type="EMBL" id="FOGO01000004">
    <property type="protein sequence ID" value="SER83004.1"/>
    <property type="molecule type" value="Genomic_DNA"/>
</dbReference>